<dbReference type="Proteomes" id="UP000033483">
    <property type="component" value="Unassembled WGS sequence"/>
</dbReference>
<evidence type="ECO:0000259" key="4">
    <source>
        <dbReference type="PROSITE" id="PS50250"/>
    </source>
</evidence>
<dbReference type="PROSITE" id="PS50250">
    <property type="entry name" value="PCI"/>
    <property type="match status" value="1"/>
</dbReference>
<dbReference type="EMBL" id="LAEV01000612">
    <property type="protein sequence ID" value="KKA29954.1"/>
    <property type="molecule type" value="Genomic_DNA"/>
</dbReference>
<dbReference type="PANTHER" id="PTHR15350">
    <property type="entry name" value="COP9 SIGNALOSOME COMPLEX SUBUNIT 7/DENDRITIC CELL PROTEIN GA17"/>
    <property type="match status" value="1"/>
</dbReference>
<feature type="compositionally biased region" description="Polar residues" evidence="3">
    <location>
        <begin position="234"/>
        <end position="244"/>
    </location>
</feature>
<reference evidence="5 6" key="1">
    <citation type="submission" date="2015-03" db="EMBL/GenBank/DDBJ databases">
        <authorList>
            <person name="Radwan O."/>
            <person name="Al-Naeli F.A."/>
            <person name="Rendon G.A."/>
            <person name="Fields C."/>
        </authorList>
    </citation>
    <scope>NUCLEOTIDE SEQUENCE [LARGE SCALE GENOMIC DNA]</scope>
    <source>
        <strain evidence="5">CR-DP1</strain>
    </source>
</reference>
<dbReference type="GO" id="GO:0008180">
    <property type="term" value="C:COP9 signalosome"/>
    <property type="evidence" value="ECO:0007669"/>
    <property type="project" value="UniProtKB-KW"/>
</dbReference>
<dbReference type="Pfam" id="PF22061">
    <property type="entry name" value="CSN7_HB_subdom"/>
    <property type="match status" value="1"/>
</dbReference>
<comment type="caution">
    <text evidence="5">The sequence shown here is derived from an EMBL/GenBank/DDBJ whole genome shotgun (WGS) entry which is preliminary data.</text>
</comment>
<keyword evidence="6" id="KW-1185">Reference proteome</keyword>
<dbReference type="SMART" id="SM00088">
    <property type="entry name" value="PINT"/>
    <property type="match status" value="1"/>
</dbReference>
<dbReference type="Pfam" id="PF01399">
    <property type="entry name" value="PCI"/>
    <property type="match status" value="1"/>
</dbReference>
<dbReference type="InterPro" id="IPR000717">
    <property type="entry name" value="PCI_dom"/>
</dbReference>
<feature type="region of interest" description="Disordered" evidence="3">
    <location>
        <begin position="216"/>
        <end position="276"/>
    </location>
</feature>
<feature type="domain" description="PCI" evidence="4">
    <location>
        <begin position="1"/>
        <end position="157"/>
    </location>
</feature>
<evidence type="ECO:0000313" key="5">
    <source>
        <dbReference type="EMBL" id="KKA29954.1"/>
    </source>
</evidence>
<organism evidence="5 6">
    <name type="scientific">Thielaviopsis punctulata</name>
    <dbReference type="NCBI Taxonomy" id="72032"/>
    <lineage>
        <taxon>Eukaryota</taxon>
        <taxon>Fungi</taxon>
        <taxon>Dikarya</taxon>
        <taxon>Ascomycota</taxon>
        <taxon>Pezizomycotina</taxon>
        <taxon>Sordariomycetes</taxon>
        <taxon>Hypocreomycetidae</taxon>
        <taxon>Microascales</taxon>
        <taxon>Ceratocystidaceae</taxon>
        <taxon>Thielaviopsis</taxon>
    </lineage>
</organism>
<name>A0A0F4ZH68_9PEZI</name>
<evidence type="ECO:0000313" key="6">
    <source>
        <dbReference type="Proteomes" id="UP000033483"/>
    </source>
</evidence>
<dbReference type="InterPro" id="IPR045237">
    <property type="entry name" value="COPS7/eIF3m"/>
</dbReference>
<evidence type="ECO:0000256" key="2">
    <source>
        <dbReference type="ARBA" id="ARBA00022790"/>
    </source>
</evidence>
<accession>A0A0F4ZH68</accession>
<dbReference type="AlphaFoldDB" id="A0A0F4ZH68"/>
<comment type="similarity">
    <text evidence="1">Belongs to the CSN7/EIF3M family. CSN7 subfamily.</text>
</comment>
<protein>
    <recommendedName>
        <fullName evidence="4">PCI domain-containing protein</fullName>
    </recommendedName>
</protein>
<evidence type="ECO:0000256" key="3">
    <source>
        <dbReference type="SAM" id="MobiDB-lite"/>
    </source>
</evidence>
<sequence length="276" mass="30486">MSQLQTLSALEPFIVLSKSATSSITAAELVTRATSDPKTFVFAELLETESVKNLATSDKADYYKLLQIFSYGTYQSYKAAAGLPELNNAQCQKLRQLSLLTLAQNPENLTYAKLMEALDLPTARELENIVISAVYAGLLDATLDPHRQVVEVNSVAPLRDLAPGGIEPLLAVLKQWSGRCADTLNDIEAEISKIKAAAAQRKEYKDFREANYNIQAMKSSEDGSPLRKGLPQRLGSSNLPNIRSRQVKRAQAAPDGMDLDLDEDQEQKKRTSRRKL</sequence>
<evidence type="ECO:0000256" key="1">
    <source>
        <dbReference type="ARBA" id="ARBA00008482"/>
    </source>
</evidence>
<dbReference type="OrthoDB" id="10265275at2759"/>
<gene>
    <name evidence="5" type="ORF">TD95_003781</name>
</gene>
<dbReference type="PANTHER" id="PTHR15350:SF5">
    <property type="entry name" value="COP9 SIGNALOSOME COMPLEX SUBUNIT 7"/>
    <property type="match status" value="1"/>
</dbReference>
<keyword evidence="2" id="KW-0736">Signalosome</keyword>
<proteinExistence type="inferred from homology"/>